<proteinExistence type="predicted"/>
<dbReference type="SUPFAM" id="SSF56784">
    <property type="entry name" value="HAD-like"/>
    <property type="match status" value="1"/>
</dbReference>
<organism evidence="1 2">
    <name type="scientific">Pyrolobus fumarii (strain DSM 11204 / 1A)</name>
    <dbReference type="NCBI Taxonomy" id="694429"/>
    <lineage>
        <taxon>Archaea</taxon>
        <taxon>Thermoproteota</taxon>
        <taxon>Thermoprotei</taxon>
        <taxon>Desulfurococcales</taxon>
        <taxon>Pyrodictiaceae</taxon>
        <taxon>Pyrolobus</taxon>
    </lineage>
</organism>
<dbReference type="STRING" id="694429.Pyrfu_0781"/>
<name>G0EDG5_PYRF1</name>
<dbReference type="EMBL" id="CP002838">
    <property type="protein sequence ID" value="AEM38650.1"/>
    <property type="molecule type" value="Genomic_DNA"/>
</dbReference>
<keyword evidence="2" id="KW-1185">Reference proteome</keyword>
<dbReference type="HOGENOM" id="CLU_1280839_0_0_2"/>
<dbReference type="InterPro" id="IPR023214">
    <property type="entry name" value="HAD_sf"/>
</dbReference>
<dbReference type="InParanoid" id="G0EDG5"/>
<dbReference type="Proteomes" id="UP000001037">
    <property type="component" value="Chromosome"/>
</dbReference>
<evidence type="ECO:0000313" key="1">
    <source>
        <dbReference type="EMBL" id="AEM38650.1"/>
    </source>
</evidence>
<evidence type="ECO:0008006" key="3">
    <source>
        <dbReference type="Google" id="ProtNLM"/>
    </source>
</evidence>
<dbReference type="InterPro" id="IPR036412">
    <property type="entry name" value="HAD-like_sf"/>
</dbReference>
<dbReference type="Gene3D" id="3.40.50.1000">
    <property type="entry name" value="HAD superfamily/HAD-like"/>
    <property type="match status" value="1"/>
</dbReference>
<sequence>MRVLKLGVAFDFDGVLYDTYWFMPSLLAELATALRLPPEILQHLEDIAEYLGAWDRRRAYSVFNLPPLIHDVIWVSRVALGRPTGVVDLLWKLRGLGVKLYIVCGADATRDEKMRRVEAYGVNMLVDRVVVYEPGGLRDALKNLVEDEHLDKLIYVDDKPGNTCIASSVERVESIRFAYRPPYPRGYAWSGYSCGERVATPEELLQAILDLIARR</sequence>
<accession>G0EDG5</accession>
<reference evidence="1 2" key="1">
    <citation type="journal article" date="2011" name="Stand. Genomic Sci.">
        <title>Complete genome sequence of the hyperthermophilic chemolithoautotroph Pyrolobus fumarii type strain (1A).</title>
        <authorList>
            <person name="Anderson I."/>
            <person name="Goker M."/>
            <person name="Nolan M."/>
            <person name="Lucas S."/>
            <person name="Hammon N."/>
            <person name="Deshpande S."/>
            <person name="Cheng J.F."/>
            <person name="Tapia R."/>
            <person name="Han C."/>
            <person name="Goodwin L."/>
            <person name="Pitluck S."/>
            <person name="Huntemann M."/>
            <person name="Liolios K."/>
            <person name="Ivanova N."/>
            <person name="Pagani I."/>
            <person name="Mavromatis K."/>
            <person name="Ovchinikova G."/>
            <person name="Pati A."/>
            <person name="Chen A."/>
            <person name="Palaniappan K."/>
            <person name="Land M."/>
            <person name="Hauser L."/>
            <person name="Brambilla E.M."/>
            <person name="Huber H."/>
            <person name="Yasawong M."/>
            <person name="Rohde M."/>
            <person name="Spring S."/>
            <person name="Abt B."/>
            <person name="Sikorski J."/>
            <person name="Wirth R."/>
            <person name="Detter J.C."/>
            <person name="Woyke T."/>
            <person name="Bristow J."/>
            <person name="Eisen J.A."/>
            <person name="Markowitz V."/>
            <person name="Hugenholtz P."/>
            <person name="Kyrpides N.C."/>
            <person name="Klenk H.P."/>
            <person name="Lapidus A."/>
        </authorList>
    </citation>
    <scope>NUCLEOTIDE SEQUENCE [LARGE SCALE GENOMIC DNA]</scope>
    <source>
        <strain evidence="2">DSM 11204 / 1A</strain>
    </source>
</reference>
<evidence type="ECO:0000313" key="2">
    <source>
        <dbReference type="Proteomes" id="UP000001037"/>
    </source>
</evidence>
<dbReference type="KEGG" id="pfm:Pyrfu_0781"/>
<dbReference type="eggNOG" id="arCOG02295">
    <property type="taxonomic scope" value="Archaea"/>
</dbReference>
<gene>
    <name evidence="1" type="ordered locus">Pyrfu_0781</name>
</gene>
<protein>
    <recommendedName>
        <fullName evidence="3">Haloacid dehalogenase domain protein hydrolase</fullName>
    </recommendedName>
</protein>
<dbReference type="AlphaFoldDB" id="G0EDG5"/>